<gene>
    <name evidence="1" type="ORF">IWX90DRAFT_411360</name>
</gene>
<proteinExistence type="predicted"/>
<reference evidence="1 2" key="1">
    <citation type="journal article" date="2022" name="G3 (Bethesda)">
        <title>Enemy or ally: a genomic approach to elucidate the lifestyle of Phyllosticta citrichinaensis.</title>
        <authorList>
            <person name="Buijs V.A."/>
            <person name="Groenewald J.Z."/>
            <person name="Haridas S."/>
            <person name="LaButti K.M."/>
            <person name="Lipzen A."/>
            <person name="Martin F.M."/>
            <person name="Barry K."/>
            <person name="Grigoriev I.V."/>
            <person name="Crous P.W."/>
            <person name="Seidl M.F."/>
        </authorList>
    </citation>
    <scope>NUCLEOTIDE SEQUENCE [LARGE SCALE GENOMIC DNA]</scope>
    <source>
        <strain evidence="1 2">CBS 129764</strain>
    </source>
</reference>
<comment type="caution">
    <text evidence="1">The sequence shown here is derived from an EMBL/GenBank/DDBJ whole genome shotgun (WGS) entry which is preliminary data.</text>
</comment>
<sequence>MSTHAGKTLCLFPISSCASLSVTRTRNRTQSKSLCAAISPPTLYLSTPTAMRDISPSSSVISLSNSTTLSETTPASPPVADMAVSARAALSARPLLTLPAELRNRIWGFVLHEDYPSADGFAMDCKRLRRGESTAADFKASLLRSNLRVTPVVRQEYLSLLWASYKTICLCSCNTKASHTLDLAFLHFPHHPRLFSINYHIHPGTMRNNALAVMKPFVRNLIQMGYNGTINLSGVRYEAELVQFGLRFLHELFKDGCNFKEALDRVACLSGWKYLSTMYGRNDNRTVFPGRDRYSPRELSRADARECFPSARDAALAAGMSAFEAQEAGKDAREAYRKSLPKVLIGDYGIPDGVKVEHNSVQLEWDLSGVKVEGI</sequence>
<protein>
    <submittedName>
        <fullName evidence="1">Uncharacterized protein</fullName>
    </submittedName>
</protein>
<dbReference type="Proteomes" id="UP001456524">
    <property type="component" value="Unassembled WGS sequence"/>
</dbReference>
<accession>A0ABR1Y7T4</accession>
<dbReference type="EMBL" id="JBBWUH010000001">
    <property type="protein sequence ID" value="KAK8177967.1"/>
    <property type="molecule type" value="Genomic_DNA"/>
</dbReference>
<name>A0ABR1Y7T4_9PEZI</name>
<evidence type="ECO:0000313" key="2">
    <source>
        <dbReference type="Proteomes" id="UP001456524"/>
    </source>
</evidence>
<evidence type="ECO:0000313" key="1">
    <source>
        <dbReference type="EMBL" id="KAK8177967.1"/>
    </source>
</evidence>
<organism evidence="1 2">
    <name type="scientific">Phyllosticta citrichinensis</name>
    <dbReference type="NCBI Taxonomy" id="1130410"/>
    <lineage>
        <taxon>Eukaryota</taxon>
        <taxon>Fungi</taxon>
        <taxon>Dikarya</taxon>
        <taxon>Ascomycota</taxon>
        <taxon>Pezizomycotina</taxon>
        <taxon>Dothideomycetes</taxon>
        <taxon>Dothideomycetes incertae sedis</taxon>
        <taxon>Botryosphaeriales</taxon>
        <taxon>Phyllostictaceae</taxon>
        <taxon>Phyllosticta</taxon>
    </lineage>
</organism>
<keyword evidence="2" id="KW-1185">Reference proteome</keyword>